<proteinExistence type="predicted"/>
<dbReference type="PROSITE" id="PS50012">
    <property type="entry name" value="RCC1_3"/>
    <property type="match status" value="3"/>
</dbReference>
<feature type="domain" description="Copper amine oxidase-like N-terminal" evidence="1">
    <location>
        <begin position="397"/>
        <end position="503"/>
    </location>
</feature>
<comment type="caution">
    <text evidence="2">The sequence shown here is derived from an EMBL/GenBank/DDBJ whole genome shotgun (WGS) entry which is preliminary data.</text>
</comment>
<dbReference type="InterPro" id="IPR036582">
    <property type="entry name" value="Mao_N_sf"/>
</dbReference>
<dbReference type="Proteomes" id="UP000615455">
    <property type="component" value="Unassembled WGS sequence"/>
</dbReference>
<reference evidence="3" key="1">
    <citation type="journal article" date="2019" name="Int. J. Syst. Evol. Microbiol.">
        <title>The Global Catalogue of Microorganisms (GCM) 10K type strain sequencing project: providing services to taxonomists for standard genome sequencing and annotation.</title>
        <authorList>
            <consortium name="The Broad Institute Genomics Platform"/>
            <consortium name="The Broad Institute Genome Sequencing Center for Infectious Disease"/>
            <person name="Wu L."/>
            <person name="Ma J."/>
        </authorList>
    </citation>
    <scope>NUCLEOTIDE SEQUENCE [LARGE SCALE GENOMIC DNA]</scope>
    <source>
        <strain evidence="3">CGMCC 1.15043</strain>
    </source>
</reference>
<accession>A0ABQ1EZG8</accession>
<dbReference type="InterPro" id="IPR009091">
    <property type="entry name" value="RCC1/BLIP-II"/>
</dbReference>
<dbReference type="PANTHER" id="PTHR45982:SF1">
    <property type="entry name" value="REGULATOR OF CHROMOSOME CONDENSATION"/>
    <property type="match status" value="1"/>
</dbReference>
<dbReference type="EMBL" id="BMHE01000026">
    <property type="protein sequence ID" value="GFZ93098.1"/>
    <property type="molecule type" value="Genomic_DNA"/>
</dbReference>
<sequence length="508" mass="54789">MPINFLAKFTRILLVYSLILAITCCNLVMADSENKSGWAGIAAYGLAFKQDGTVWAWGNNQSGQLGNGEGGSNAATSLIPTQVKGLSDVIAVAKGQGFSLALKKDGTVWAWGNNSSGEIGDGTQSVFDEKTHATLKNEDRYLPVQVRGLSDITAIAANWNTSYAVKKDGTLWSWGGIYYRNRDGSYSNNTTPKQLEGFSDIVSVSLGWGNMIALNKDGTVWTGSSGRAVHIKGTSDIKEIAAGGQYSYGLKKDGTVWFWGSGGQGVVAGKNTADRSQPQLLKGIHDVVSVKASAGGPLLLKRDGTVWASGVNDGGQLGIGSYEDSEVPVQVKGLTRIKEINASGIDFKSMAFKEDHTLWSWGSNYVGDGTEWYRTIPVWIKSYDSEVLLEDRIRVKLDGTELAFDQPPILINDDTMVPLRKIFEALDADVTWDNIASTVTAIKGQMVINLTVGSNEAKVDGVSQMLDSKPILIGDNMFVPIRFIAESFGATVSWEEASKTILIKSKLK</sequence>
<name>A0ABQ1EZG8_9BACL</name>
<organism evidence="2 3">
    <name type="scientific">Paenibacillus marchantiophytorum</name>
    <dbReference type="NCBI Taxonomy" id="1619310"/>
    <lineage>
        <taxon>Bacteria</taxon>
        <taxon>Bacillati</taxon>
        <taxon>Bacillota</taxon>
        <taxon>Bacilli</taxon>
        <taxon>Bacillales</taxon>
        <taxon>Paenibacillaceae</taxon>
        <taxon>Paenibacillus</taxon>
    </lineage>
</organism>
<dbReference type="Pfam" id="PF07833">
    <property type="entry name" value="Cu_amine_oxidN1"/>
    <property type="match status" value="1"/>
</dbReference>
<dbReference type="RefSeq" id="WP_189015070.1">
    <property type="nucleotide sequence ID" value="NZ_BMHE01000026.1"/>
</dbReference>
<dbReference type="InterPro" id="IPR051553">
    <property type="entry name" value="Ran_GTPase-activating"/>
</dbReference>
<evidence type="ECO:0000313" key="2">
    <source>
        <dbReference type="EMBL" id="GFZ93098.1"/>
    </source>
</evidence>
<gene>
    <name evidence="2" type="ORF">GCM10008018_44290</name>
</gene>
<keyword evidence="3" id="KW-1185">Reference proteome</keyword>
<dbReference type="PANTHER" id="PTHR45982">
    <property type="entry name" value="REGULATOR OF CHROMOSOME CONDENSATION"/>
    <property type="match status" value="1"/>
</dbReference>
<dbReference type="SUPFAM" id="SSF55383">
    <property type="entry name" value="Copper amine oxidase, domain N"/>
    <property type="match status" value="2"/>
</dbReference>
<evidence type="ECO:0000313" key="3">
    <source>
        <dbReference type="Proteomes" id="UP000615455"/>
    </source>
</evidence>
<dbReference type="Gene3D" id="2.130.10.30">
    <property type="entry name" value="Regulator of chromosome condensation 1/beta-lactamase-inhibitor protein II"/>
    <property type="match status" value="2"/>
</dbReference>
<dbReference type="SUPFAM" id="SSF50985">
    <property type="entry name" value="RCC1/BLIP-II"/>
    <property type="match status" value="1"/>
</dbReference>
<protein>
    <recommendedName>
        <fullName evidence="1">Copper amine oxidase-like N-terminal domain-containing protein</fullName>
    </recommendedName>
</protein>
<dbReference type="InterPro" id="IPR012854">
    <property type="entry name" value="Cu_amine_oxidase-like_N"/>
</dbReference>
<dbReference type="Gene3D" id="3.30.457.10">
    <property type="entry name" value="Copper amine oxidase-like, N-terminal domain"/>
    <property type="match status" value="1"/>
</dbReference>
<dbReference type="Pfam" id="PF00415">
    <property type="entry name" value="RCC1"/>
    <property type="match status" value="3"/>
</dbReference>
<dbReference type="InterPro" id="IPR000408">
    <property type="entry name" value="Reg_chr_condens"/>
</dbReference>
<evidence type="ECO:0000259" key="1">
    <source>
        <dbReference type="Pfam" id="PF07833"/>
    </source>
</evidence>